<gene>
    <name evidence="1" type="ORF">GMARGA_LOCUS14558</name>
</gene>
<proteinExistence type="predicted"/>
<evidence type="ECO:0000313" key="2">
    <source>
        <dbReference type="Proteomes" id="UP000789901"/>
    </source>
</evidence>
<protein>
    <submittedName>
        <fullName evidence="1">1134_t:CDS:1</fullName>
    </submittedName>
</protein>
<reference evidence="1 2" key="1">
    <citation type="submission" date="2021-06" db="EMBL/GenBank/DDBJ databases">
        <authorList>
            <person name="Kallberg Y."/>
            <person name="Tangrot J."/>
            <person name="Rosling A."/>
        </authorList>
    </citation>
    <scope>NUCLEOTIDE SEQUENCE [LARGE SCALE GENOMIC DNA]</scope>
    <source>
        <strain evidence="1 2">120-4 pot B 10/14</strain>
    </source>
</reference>
<organism evidence="1 2">
    <name type="scientific">Gigaspora margarita</name>
    <dbReference type="NCBI Taxonomy" id="4874"/>
    <lineage>
        <taxon>Eukaryota</taxon>
        <taxon>Fungi</taxon>
        <taxon>Fungi incertae sedis</taxon>
        <taxon>Mucoromycota</taxon>
        <taxon>Glomeromycotina</taxon>
        <taxon>Glomeromycetes</taxon>
        <taxon>Diversisporales</taxon>
        <taxon>Gigasporaceae</taxon>
        <taxon>Gigaspora</taxon>
    </lineage>
</organism>
<sequence length="102" mass="11653">KMPRRRMPKEMPRDSISLYSRLKLLRKVKSTTYKEIEDCFESDSSYGLVIIVAKYLHHLTCISFFVGLEFGLLITKVLTCSGFGEFGILDFSDTLGDKYISG</sequence>
<dbReference type="Proteomes" id="UP000789901">
    <property type="component" value="Unassembled WGS sequence"/>
</dbReference>
<comment type="caution">
    <text evidence="1">The sequence shown here is derived from an EMBL/GenBank/DDBJ whole genome shotgun (WGS) entry which is preliminary data.</text>
</comment>
<keyword evidence="2" id="KW-1185">Reference proteome</keyword>
<feature type="non-terminal residue" evidence="1">
    <location>
        <position position="1"/>
    </location>
</feature>
<dbReference type="EMBL" id="CAJVQB010009707">
    <property type="protein sequence ID" value="CAG8732844.1"/>
    <property type="molecule type" value="Genomic_DNA"/>
</dbReference>
<accession>A0ABN7V5A4</accession>
<evidence type="ECO:0000313" key="1">
    <source>
        <dbReference type="EMBL" id="CAG8732844.1"/>
    </source>
</evidence>
<name>A0ABN7V5A4_GIGMA</name>